<dbReference type="InterPro" id="IPR002699">
    <property type="entry name" value="V_ATPase_D"/>
</dbReference>
<comment type="similarity">
    <text evidence="1">Belongs to the V-ATPase D subunit family.</text>
</comment>
<keyword evidence="3" id="KW-0406">Ion transport</keyword>
<evidence type="ECO:0000256" key="3">
    <source>
        <dbReference type="ARBA" id="ARBA00023065"/>
    </source>
</evidence>
<organism evidence="5 6">
    <name type="scientific">Kibdelosporangium lantanae</name>
    <dbReference type="NCBI Taxonomy" id="1497396"/>
    <lineage>
        <taxon>Bacteria</taxon>
        <taxon>Bacillati</taxon>
        <taxon>Actinomycetota</taxon>
        <taxon>Actinomycetes</taxon>
        <taxon>Pseudonocardiales</taxon>
        <taxon>Pseudonocardiaceae</taxon>
        <taxon>Kibdelosporangium</taxon>
    </lineage>
</organism>
<keyword evidence="6" id="KW-1185">Reference proteome</keyword>
<name>A0ABW3MQF6_9PSEU</name>
<reference evidence="6" key="1">
    <citation type="journal article" date="2019" name="Int. J. Syst. Evol. Microbiol.">
        <title>The Global Catalogue of Microorganisms (GCM) 10K type strain sequencing project: providing services to taxonomists for standard genome sequencing and annotation.</title>
        <authorList>
            <consortium name="The Broad Institute Genomics Platform"/>
            <consortium name="The Broad Institute Genome Sequencing Center for Infectious Disease"/>
            <person name="Wu L."/>
            <person name="Ma J."/>
        </authorList>
    </citation>
    <scope>NUCLEOTIDE SEQUENCE [LARGE SCALE GENOMIC DNA]</scope>
    <source>
        <strain evidence="6">JCM 31486</strain>
    </source>
</reference>
<accession>A0ABW3MQF6</accession>
<comment type="caution">
    <text evidence="5">The sequence shown here is derived from an EMBL/GenBank/DDBJ whole genome shotgun (WGS) entry which is preliminary data.</text>
</comment>
<dbReference type="Proteomes" id="UP001597045">
    <property type="component" value="Unassembled WGS sequence"/>
</dbReference>
<feature type="non-terminal residue" evidence="5">
    <location>
        <position position="1"/>
    </location>
</feature>
<protein>
    <submittedName>
        <fullName evidence="5">V-type ATP synthase subunit D</fullName>
    </submittedName>
</protein>
<proteinExistence type="inferred from homology"/>
<evidence type="ECO:0000313" key="5">
    <source>
        <dbReference type="EMBL" id="MFD1051839.1"/>
    </source>
</evidence>
<evidence type="ECO:0000313" key="6">
    <source>
        <dbReference type="Proteomes" id="UP001597045"/>
    </source>
</evidence>
<dbReference type="Pfam" id="PF01813">
    <property type="entry name" value="ATP-synt_D"/>
    <property type="match status" value="1"/>
</dbReference>
<dbReference type="EMBL" id="JBHTIS010003914">
    <property type="protein sequence ID" value="MFD1051839.1"/>
    <property type="molecule type" value="Genomic_DNA"/>
</dbReference>
<sequence length="145" mass="16189">TEREWRDRVREAETWLLRAEMIGGSSAVTRADEDAVVRITWATAMGVHHPDGGICETHPQPILGSTALIRAQDAYRGAALAGVHHAAALAAVKCLAAEMESTRQRVRALNNRWIPRLRTELAVVEFELEELERTEAVRRLRSSAR</sequence>
<keyword evidence="2" id="KW-0813">Transport</keyword>
<evidence type="ECO:0000256" key="4">
    <source>
        <dbReference type="SAM" id="Coils"/>
    </source>
</evidence>
<evidence type="ECO:0000256" key="2">
    <source>
        <dbReference type="ARBA" id="ARBA00022448"/>
    </source>
</evidence>
<gene>
    <name evidence="5" type="ORF">ACFQ1S_42925</name>
</gene>
<dbReference type="Gene3D" id="1.10.287.3240">
    <property type="match status" value="1"/>
</dbReference>
<feature type="coiled-coil region" evidence="4">
    <location>
        <begin position="92"/>
        <end position="134"/>
    </location>
</feature>
<evidence type="ECO:0000256" key="1">
    <source>
        <dbReference type="ARBA" id="ARBA00005850"/>
    </source>
</evidence>
<keyword evidence="4" id="KW-0175">Coiled coil</keyword>